<keyword evidence="3" id="KW-1185">Reference proteome</keyword>
<dbReference type="AlphaFoldDB" id="A0A6A4VKJ8"/>
<comment type="caution">
    <text evidence="2">The sequence shown here is derived from an EMBL/GenBank/DDBJ whole genome shotgun (WGS) entry which is preliminary data.</text>
</comment>
<feature type="domain" description="Protein Lines N-terminal" evidence="1">
    <location>
        <begin position="3"/>
        <end position="96"/>
    </location>
</feature>
<evidence type="ECO:0000313" key="3">
    <source>
        <dbReference type="Proteomes" id="UP000440578"/>
    </source>
</evidence>
<evidence type="ECO:0000259" key="1">
    <source>
        <dbReference type="Pfam" id="PF14694"/>
    </source>
</evidence>
<dbReference type="EMBL" id="VIIS01001699">
    <property type="protein sequence ID" value="KAF0294183.1"/>
    <property type="molecule type" value="Genomic_DNA"/>
</dbReference>
<dbReference type="OrthoDB" id="8251209at2759"/>
<name>A0A6A4VKJ8_AMPAM</name>
<proteinExistence type="predicted"/>
<dbReference type="Pfam" id="PF14694">
    <property type="entry name" value="LINES_N"/>
    <property type="match status" value="1"/>
</dbReference>
<sequence length="100" mass="10718">MTRAVLDLYSEVLCYGSTIALQDCVAEEPAGLAHALLRQARTGRLLELVPYERGVRAFAGTDGEAAGDRPLLQKTVLLVLKALAVTVKETRCDSSSDAPM</sequence>
<dbReference type="Proteomes" id="UP000440578">
    <property type="component" value="Unassembled WGS sequence"/>
</dbReference>
<dbReference type="InterPro" id="IPR032794">
    <property type="entry name" value="LINES_N"/>
</dbReference>
<protein>
    <submittedName>
        <fullName evidence="2">Protein lines</fullName>
    </submittedName>
</protein>
<evidence type="ECO:0000313" key="2">
    <source>
        <dbReference type="EMBL" id="KAF0294183.1"/>
    </source>
</evidence>
<organism evidence="2 3">
    <name type="scientific">Amphibalanus amphitrite</name>
    <name type="common">Striped barnacle</name>
    <name type="synonym">Balanus amphitrite</name>
    <dbReference type="NCBI Taxonomy" id="1232801"/>
    <lineage>
        <taxon>Eukaryota</taxon>
        <taxon>Metazoa</taxon>
        <taxon>Ecdysozoa</taxon>
        <taxon>Arthropoda</taxon>
        <taxon>Crustacea</taxon>
        <taxon>Multicrustacea</taxon>
        <taxon>Cirripedia</taxon>
        <taxon>Thoracica</taxon>
        <taxon>Thoracicalcarea</taxon>
        <taxon>Balanomorpha</taxon>
        <taxon>Balanoidea</taxon>
        <taxon>Balanidae</taxon>
        <taxon>Amphibalaninae</taxon>
        <taxon>Amphibalanus</taxon>
    </lineage>
</organism>
<gene>
    <name evidence="2" type="primary">lin_0</name>
    <name evidence="2" type="ORF">FJT64_008119</name>
</gene>
<reference evidence="2 3" key="1">
    <citation type="submission" date="2019-07" db="EMBL/GenBank/DDBJ databases">
        <title>Draft genome assembly of a fouling barnacle, Amphibalanus amphitrite (Darwin, 1854): The first reference genome for Thecostraca.</title>
        <authorList>
            <person name="Kim W."/>
        </authorList>
    </citation>
    <scope>NUCLEOTIDE SEQUENCE [LARGE SCALE GENOMIC DNA]</scope>
    <source>
        <strain evidence="2">SNU_AA5</strain>
        <tissue evidence="2">Soma without cirri and trophi</tissue>
    </source>
</reference>
<accession>A0A6A4VKJ8</accession>